<dbReference type="GO" id="GO:0016491">
    <property type="term" value="F:oxidoreductase activity"/>
    <property type="evidence" value="ECO:0007669"/>
    <property type="project" value="InterPro"/>
</dbReference>
<feature type="domain" description="Nitroreductase" evidence="1">
    <location>
        <begin position="72"/>
        <end position="152"/>
    </location>
</feature>
<evidence type="ECO:0000313" key="3">
    <source>
        <dbReference type="Proteomes" id="UP000594042"/>
    </source>
</evidence>
<evidence type="ECO:0000313" key="2">
    <source>
        <dbReference type="EMBL" id="BCI62542.1"/>
    </source>
</evidence>
<gene>
    <name evidence="2" type="ORF">Cop2CBH44_08950</name>
</gene>
<keyword evidence="3" id="KW-1185">Reference proteome</keyword>
<evidence type="ECO:0000259" key="1">
    <source>
        <dbReference type="Pfam" id="PF00881"/>
    </source>
</evidence>
<dbReference type="InterPro" id="IPR000415">
    <property type="entry name" value="Nitroreductase-like"/>
</dbReference>
<dbReference type="AlphaFoldDB" id="A0A7G1HUU9"/>
<dbReference type="Gene3D" id="3.40.109.10">
    <property type="entry name" value="NADH Oxidase"/>
    <property type="match status" value="1"/>
</dbReference>
<dbReference type="SUPFAM" id="SSF55469">
    <property type="entry name" value="FMN-dependent nitroreductase-like"/>
    <property type="match status" value="1"/>
</dbReference>
<dbReference type="EMBL" id="AP023322">
    <property type="protein sequence ID" value="BCI62542.1"/>
    <property type="molecule type" value="Genomic_DNA"/>
</dbReference>
<protein>
    <submittedName>
        <fullName evidence="2">NAD(P)H nitroreductase</fullName>
    </submittedName>
</protein>
<dbReference type="Proteomes" id="UP000594042">
    <property type="component" value="Chromosome"/>
</dbReference>
<dbReference type="Pfam" id="PF00881">
    <property type="entry name" value="Nitroreductase"/>
    <property type="match status" value="2"/>
</dbReference>
<dbReference type="KEGG" id="copr:Cop2CBH44_08950"/>
<proteinExistence type="predicted"/>
<accession>A0A7G1HUU9</accession>
<sequence length="175" mass="20086">MKTFHELLKSRRSIRKYTDEALSPEDVRLILEAALMAPSSKRSTGWEFIVIEEKEKLEKLSYCKEFGAKPIAGAAMAVVVLADPLKSDVWIEDASIASILMQLQAEDLGLGSCWIQIRNRLTENGQSAEDYIREMLGIPYQIQVLSVITFGHKNEERKPFDEEKTMWEKVHIDKW</sequence>
<name>A0A7G1HUU9_9BACT</name>
<dbReference type="RefSeq" id="WP_021929459.1">
    <property type="nucleotide sequence ID" value="NZ_AP023322.1"/>
</dbReference>
<dbReference type="CDD" id="cd02151">
    <property type="entry name" value="nitroreductase"/>
    <property type="match status" value="1"/>
</dbReference>
<dbReference type="InterPro" id="IPR050627">
    <property type="entry name" value="Nitroreductase/BluB"/>
</dbReference>
<organism evidence="2 3">
    <name type="scientific">Coprobacter secundus subsp. similis</name>
    <dbReference type="NCBI Taxonomy" id="2751153"/>
    <lineage>
        <taxon>Bacteria</taxon>
        <taxon>Pseudomonadati</taxon>
        <taxon>Bacteroidota</taxon>
        <taxon>Bacteroidia</taxon>
        <taxon>Bacteroidales</taxon>
        <taxon>Barnesiellaceae</taxon>
        <taxon>Coprobacter</taxon>
    </lineage>
</organism>
<dbReference type="PANTHER" id="PTHR23026">
    <property type="entry name" value="NADPH NITROREDUCTASE"/>
    <property type="match status" value="1"/>
</dbReference>
<reference evidence="3" key="1">
    <citation type="submission" date="2020-07" db="EMBL/GenBank/DDBJ databases">
        <title>Complete genome sequencing of Coprobacter sp. strain 2CBH44.</title>
        <authorList>
            <person name="Sakamoto M."/>
            <person name="Murakami T."/>
            <person name="Mori H."/>
        </authorList>
    </citation>
    <scope>NUCLEOTIDE SEQUENCE [LARGE SCALE GENOMIC DNA]</scope>
    <source>
        <strain evidence="3">2CBH44</strain>
    </source>
</reference>
<dbReference type="InterPro" id="IPR029479">
    <property type="entry name" value="Nitroreductase"/>
</dbReference>
<feature type="domain" description="Nitroreductase" evidence="1">
    <location>
        <begin position="8"/>
        <end position="60"/>
    </location>
</feature>
<dbReference type="PANTHER" id="PTHR23026:SF117">
    <property type="entry name" value="NITROREDUCTASE"/>
    <property type="match status" value="1"/>
</dbReference>